<keyword evidence="5 7" id="KW-1133">Transmembrane helix</keyword>
<keyword evidence="4 7" id="KW-0812">Transmembrane</keyword>
<dbReference type="Pfam" id="PF02690">
    <property type="entry name" value="Na_Pi_cotrans"/>
    <property type="match status" value="2"/>
</dbReference>
<dbReference type="AlphaFoldDB" id="A0A914QFY4"/>
<dbReference type="PANTHER" id="PTHR10010">
    <property type="entry name" value="SOLUTE CARRIER FAMILY 34 SODIUM PHOSPHATE , MEMBER 2-RELATED"/>
    <property type="match status" value="1"/>
</dbReference>
<feature type="transmembrane region" description="Helical" evidence="7">
    <location>
        <begin position="72"/>
        <end position="91"/>
    </location>
</feature>
<proteinExistence type="inferred from homology"/>
<keyword evidence="8" id="KW-1185">Reference proteome</keyword>
<protein>
    <submittedName>
        <fullName evidence="9">Uncharacterized protein</fullName>
    </submittedName>
</protein>
<comment type="similarity">
    <text evidence="2">Belongs to the SLC34A transporter family.</text>
</comment>
<dbReference type="InterPro" id="IPR003841">
    <property type="entry name" value="Na/Pi_transpt"/>
</dbReference>
<comment type="subcellular location">
    <subcellularLocation>
        <location evidence="1">Apical cell membrane</location>
        <topology evidence="1">Multi-pass membrane protein</topology>
    </subcellularLocation>
</comment>
<evidence type="ECO:0000313" key="8">
    <source>
        <dbReference type="Proteomes" id="UP000887578"/>
    </source>
</evidence>
<evidence type="ECO:0000256" key="3">
    <source>
        <dbReference type="ARBA" id="ARBA00022475"/>
    </source>
</evidence>
<dbReference type="PANTHER" id="PTHR10010:SF46">
    <property type="entry name" value="SODIUM-DEPENDENT PHOSPHATE TRANSPORT PROTEIN 2B"/>
    <property type="match status" value="1"/>
</dbReference>
<evidence type="ECO:0000256" key="6">
    <source>
        <dbReference type="ARBA" id="ARBA00023136"/>
    </source>
</evidence>
<evidence type="ECO:0000256" key="2">
    <source>
        <dbReference type="ARBA" id="ARBA00005808"/>
    </source>
</evidence>
<evidence type="ECO:0000256" key="5">
    <source>
        <dbReference type="ARBA" id="ARBA00022989"/>
    </source>
</evidence>
<evidence type="ECO:0000313" key="9">
    <source>
        <dbReference type="WBParaSite" id="PDA_v2.g30638.t1"/>
    </source>
</evidence>
<evidence type="ECO:0000256" key="7">
    <source>
        <dbReference type="SAM" id="Phobius"/>
    </source>
</evidence>
<name>A0A914QFY4_9BILA</name>
<feature type="transmembrane region" description="Helical" evidence="7">
    <location>
        <begin position="181"/>
        <end position="204"/>
    </location>
</feature>
<sequence>MIITLILQSSSTLISILVGMIAGELLTVHQAIPIMFGAEMGASIMNALISLTQSGDRSQFRRAFAAATMNDIYNFLCYLLFLPIEILFAPVERLSALIVSPLSHMKTGKFQTLNALTDPLLDRIVQINSDAIKEAALQNTTSKSNSSETFVRRCINLQTKEQLTFCPYEHIFAYSTWSDTWIGLTLLAISLGLLVICLIVIVKIMQDLLAGKIAVLLRKLMDKKLPYPFGWLTNYLVMFVGAIIVVIVQSSSVFRSALTPLVGMGVVTLEKFYPLILGGNVGTTFTGTLAALSADASQLQETLQIALAQTIYNLFGILAFYPIPFLRHLPIQLAMKLGDKTAKASWTFGIL</sequence>
<feature type="transmembrane region" description="Helical" evidence="7">
    <location>
        <begin position="272"/>
        <end position="293"/>
    </location>
</feature>
<feature type="transmembrane region" description="Helical" evidence="7">
    <location>
        <begin position="305"/>
        <end position="323"/>
    </location>
</feature>
<reference evidence="9" key="1">
    <citation type="submission" date="2022-11" db="UniProtKB">
        <authorList>
            <consortium name="WormBaseParasite"/>
        </authorList>
    </citation>
    <scope>IDENTIFICATION</scope>
</reference>
<evidence type="ECO:0000256" key="4">
    <source>
        <dbReference type="ARBA" id="ARBA00022692"/>
    </source>
</evidence>
<dbReference type="GO" id="GO:0005436">
    <property type="term" value="F:sodium:phosphate symporter activity"/>
    <property type="evidence" value="ECO:0007669"/>
    <property type="project" value="InterPro"/>
</dbReference>
<keyword evidence="6 7" id="KW-0472">Membrane</keyword>
<dbReference type="WBParaSite" id="PDA_v2.g30638.t1">
    <property type="protein sequence ID" value="PDA_v2.g30638.t1"/>
    <property type="gene ID" value="PDA_v2.g30638"/>
</dbReference>
<evidence type="ECO:0000256" key="1">
    <source>
        <dbReference type="ARBA" id="ARBA00004424"/>
    </source>
</evidence>
<feature type="transmembrane region" description="Helical" evidence="7">
    <location>
        <begin position="32"/>
        <end position="51"/>
    </location>
</feature>
<dbReference type="GO" id="GO:0044341">
    <property type="term" value="P:sodium-dependent phosphate transport"/>
    <property type="evidence" value="ECO:0007669"/>
    <property type="project" value="InterPro"/>
</dbReference>
<keyword evidence="3" id="KW-1003">Cell membrane</keyword>
<dbReference type="Proteomes" id="UP000887578">
    <property type="component" value="Unplaced"/>
</dbReference>
<organism evidence="8 9">
    <name type="scientific">Panagrolaimus davidi</name>
    <dbReference type="NCBI Taxonomy" id="227884"/>
    <lineage>
        <taxon>Eukaryota</taxon>
        <taxon>Metazoa</taxon>
        <taxon>Ecdysozoa</taxon>
        <taxon>Nematoda</taxon>
        <taxon>Chromadorea</taxon>
        <taxon>Rhabditida</taxon>
        <taxon>Tylenchina</taxon>
        <taxon>Panagrolaimomorpha</taxon>
        <taxon>Panagrolaimoidea</taxon>
        <taxon>Panagrolaimidae</taxon>
        <taxon>Panagrolaimus</taxon>
    </lineage>
</organism>
<dbReference type="GO" id="GO:0016324">
    <property type="term" value="C:apical plasma membrane"/>
    <property type="evidence" value="ECO:0007669"/>
    <property type="project" value="UniProtKB-SubCell"/>
</dbReference>
<feature type="transmembrane region" description="Helical" evidence="7">
    <location>
        <begin position="225"/>
        <end position="252"/>
    </location>
</feature>
<accession>A0A914QFY4</accession>
<feature type="transmembrane region" description="Helical" evidence="7">
    <location>
        <begin position="5"/>
        <end position="26"/>
    </location>
</feature>